<dbReference type="EMBL" id="JARKIE010000392">
    <property type="protein sequence ID" value="KAJ7645806.1"/>
    <property type="molecule type" value="Genomic_DNA"/>
</dbReference>
<dbReference type="AlphaFoldDB" id="A0AAD7CD31"/>
<evidence type="ECO:0000256" key="4">
    <source>
        <dbReference type="ARBA" id="ARBA00023453"/>
    </source>
</evidence>
<keyword evidence="3" id="KW-0949">S-adenosyl-L-methionine</keyword>
<evidence type="ECO:0000256" key="3">
    <source>
        <dbReference type="ARBA" id="ARBA00022691"/>
    </source>
</evidence>
<dbReference type="CDD" id="cd02440">
    <property type="entry name" value="AdoMet_MTases"/>
    <property type="match status" value="1"/>
</dbReference>
<dbReference type="InterPro" id="IPR050362">
    <property type="entry name" value="Cation-dep_OMT"/>
</dbReference>
<evidence type="ECO:0000313" key="6">
    <source>
        <dbReference type="Proteomes" id="UP001221757"/>
    </source>
</evidence>
<name>A0AAD7CD31_MYCRO</name>
<keyword evidence="6" id="KW-1185">Reference proteome</keyword>
<dbReference type="Pfam" id="PF01596">
    <property type="entry name" value="Methyltransf_3"/>
    <property type="match status" value="1"/>
</dbReference>
<evidence type="ECO:0000256" key="1">
    <source>
        <dbReference type="ARBA" id="ARBA00022603"/>
    </source>
</evidence>
<dbReference type="InterPro" id="IPR002935">
    <property type="entry name" value="SAM_O-MeTrfase"/>
</dbReference>
<reference evidence="5" key="1">
    <citation type="submission" date="2023-03" db="EMBL/GenBank/DDBJ databases">
        <title>Massive genome expansion in bonnet fungi (Mycena s.s.) driven by repeated elements and novel gene families across ecological guilds.</title>
        <authorList>
            <consortium name="Lawrence Berkeley National Laboratory"/>
            <person name="Harder C.B."/>
            <person name="Miyauchi S."/>
            <person name="Viragh M."/>
            <person name="Kuo A."/>
            <person name="Thoen E."/>
            <person name="Andreopoulos B."/>
            <person name="Lu D."/>
            <person name="Skrede I."/>
            <person name="Drula E."/>
            <person name="Henrissat B."/>
            <person name="Morin E."/>
            <person name="Kohler A."/>
            <person name="Barry K."/>
            <person name="LaButti K."/>
            <person name="Morin E."/>
            <person name="Salamov A."/>
            <person name="Lipzen A."/>
            <person name="Mereny Z."/>
            <person name="Hegedus B."/>
            <person name="Baldrian P."/>
            <person name="Stursova M."/>
            <person name="Weitz H."/>
            <person name="Taylor A."/>
            <person name="Grigoriev I.V."/>
            <person name="Nagy L.G."/>
            <person name="Martin F."/>
            <person name="Kauserud H."/>
        </authorList>
    </citation>
    <scope>NUCLEOTIDE SEQUENCE</scope>
    <source>
        <strain evidence="5">CBHHK067</strain>
    </source>
</reference>
<gene>
    <name evidence="5" type="ORF">B0H17DRAFT_1215893</name>
</gene>
<dbReference type="Proteomes" id="UP001221757">
    <property type="component" value="Unassembled WGS sequence"/>
</dbReference>
<keyword evidence="2" id="KW-0808">Transferase</keyword>
<comment type="caution">
    <text evidence="5">The sequence shown here is derived from an EMBL/GenBank/DDBJ whole genome shotgun (WGS) entry which is preliminary data.</text>
</comment>
<dbReference type="PANTHER" id="PTHR10509">
    <property type="entry name" value="O-METHYLTRANSFERASE-RELATED"/>
    <property type="match status" value="1"/>
</dbReference>
<protein>
    <submittedName>
        <fullName evidence="5">O-methyltransferase-domain-containing protein</fullName>
    </submittedName>
</protein>
<dbReference type="SUPFAM" id="SSF53335">
    <property type="entry name" value="S-adenosyl-L-methionine-dependent methyltransferases"/>
    <property type="match status" value="1"/>
</dbReference>
<organism evidence="5 6">
    <name type="scientific">Mycena rosella</name>
    <name type="common">Pink bonnet</name>
    <name type="synonym">Agaricus rosellus</name>
    <dbReference type="NCBI Taxonomy" id="1033263"/>
    <lineage>
        <taxon>Eukaryota</taxon>
        <taxon>Fungi</taxon>
        <taxon>Dikarya</taxon>
        <taxon>Basidiomycota</taxon>
        <taxon>Agaricomycotina</taxon>
        <taxon>Agaricomycetes</taxon>
        <taxon>Agaricomycetidae</taxon>
        <taxon>Agaricales</taxon>
        <taxon>Marasmiineae</taxon>
        <taxon>Mycenaceae</taxon>
        <taxon>Mycena</taxon>
    </lineage>
</organism>
<keyword evidence="1" id="KW-0489">Methyltransferase</keyword>
<dbReference type="Gene3D" id="3.40.50.150">
    <property type="entry name" value="Vaccinia Virus protein VP39"/>
    <property type="match status" value="1"/>
</dbReference>
<sequence length="224" mass="24728">MSDSIEANRAVITTSYAAHRELWARADRYHNEFLLKPDATLDAVLQNTKDKIKDYEIAVSPALGKFLHLLLRSIGAKRVLEVGSLGGYSAIWMARALPDSDGEVVALELDELHARVIEENVKTAGLSSKVKVIVGPAYASLLAMHPSESTPKFDLVFIDADKKSNARSSTTSDTLGTPRILRTQLASREGIRALLKYIKDDAKVEATTVHTVGRRTLMAFFMRF</sequence>
<dbReference type="GO" id="GO:0008757">
    <property type="term" value="F:S-adenosylmethionine-dependent methyltransferase activity"/>
    <property type="evidence" value="ECO:0007669"/>
    <property type="project" value="TreeGrafter"/>
</dbReference>
<evidence type="ECO:0000256" key="2">
    <source>
        <dbReference type="ARBA" id="ARBA00022679"/>
    </source>
</evidence>
<dbReference type="PROSITE" id="PS51682">
    <property type="entry name" value="SAM_OMT_I"/>
    <property type="match status" value="1"/>
</dbReference>
<dbReference type="GO" id="GO:0032259">
    <property type="term" value="P:methylation"/>
    <property type="evidence" value="ECO:0007669"/>
    <property type="project" value="UniProtKB-KW"/>
</dbReference>
<evidence type="ECO:0000313" key="5">
    <source>
        <dbReference type="EMBL" id="KAJ7645806.1"/>
    </source>
</evidence>
<dbReference type="PANTHER" id="PTHR10509:SF14">
    <property type="entry name" value="CAFFEOYL-COA O-METHYLTRANSFERASE 3-RELATED"/>
    <property type="match status" value="1"/>
</dbReference>
<proteinExistence type="inferred from homology"/>
<dbReference type="GO" id="GO:0008171">
    <property type="term" value="F:O-methyltransferase activity"/>
    <property type="evidence" value="ECO:0007669"/>
    <property type="project" value="InterPro"/>
</dbReference>
<dbReference type="InterPro" id="IPR029063">
    <property type="entry name" value="SAM-dependent_MTases_sf"/>
</dbReference>
<comment type="similarity">
    <text evidence="4">Belongs to the class I-like SAM-binding methyltransferase superfamily. Cation-dependent O-methyltransferase family.</text>
</comment>
<accession>A0AAD7CD31</accession>